<comment type="caution">
    <text evidence="10">The sequence shown here is derived from an EMBL/GenBank/DDBJ whole genome shotgun (WGS) entry which is preliminary data.</text>
</comment>
<keyword evidence="6" id="KW-1133">Transmembrane helix</keyword>
<keyword evidence="4 8" id="KW-0812">Transmembrane</keyword>
<dbReference type="EMBL" id="AMZH03004347">
    <property type="protein sequence ID" value="RRT69425.1"/>
    <property type="molecule type" value="Genomic_DNA"/>
</dbReference>
<proteinExistence type="inferred from homology"/>
<feature type="repeat" description="Solcar" evidence="8">
    <location>
        <begin position="16"/>
        <end position="109"/>
    </location>
</feature>
<evidence type="ECO:0000256" key="9">
    <source>
        <dbReference type="RuleBase" id="RU000488"/>
    </source>
</evidence>
<comment type="similarity">
    <text evidence="2 9">Belongs to the mitochondrial carrier (TC 2.A.29) family.</text>
</comment>
<evidence type="ECO:0000313" key="11">
    <source>
        <dbReference type="Proteomes" id="UP000287651"/>
    </source>
</evidence>
<dbReference type="PROSITE" id="PS50920">
    <property type="entry name" value="SOLCAR"/>
    <property type="match status" value="1"/>
</dbReference>
<dbReference type="GO" id="GO:0016020">
    <property type="term" value="C:membrane"/>
    <property type="evidence" value="ECO:0007669"/>
    <property type="project" value="UniProtKB-SubCell"/>
</dbReference>
<evidence type="ECO:0000313" key="10">
    <source>
        <dbReference type="EMBL" id="RRT69425.1"/>
    </source>
</evidence>
<dbReference type="Gene3D" id="1.50.40.10">
    <property type="entry name" value="Mitochondrial carrier domain"/>
    <property type="match status" value="1"/>
</dbReference>
<evidence type="ECO:0000256" key="6">
    <source>
        <dbReference type="ARBA" id="ARBA00022989"/>
    </source>
</evidence>
<keyword evidence="7 8" id="KW-0472">Membrane</keyword>
<evidence type="ECO:0000256" key="5">
    <source>
        <dbReference type="ARBA" id="ARBA00022737"/>
    </source>
</evidence>
<protein>
    <recommendedName>
        <fullName evidence="12">Mitochondrial carrier protein</fullName>
    </recommendedName>
</protein>
<sequence>MGGGRREAALELRTASKIGLASLSAAVAETATFPIDILKTRLQLCGESSRPPSRTPPLASAAGNSLRVAAEIWRKGGVLGFYSGLSPAVLRHLFYTPIRIVSYEHLRVAAAPDGSLLGKALAGGVSGVIAQVTPEIPFSLITIDSCAYDNDMTAR</sequence>
<evidence type="ECO:0000256" key="1">
    <source>
        <dbReference type="ARBA" id="ARBA00004141"/>
    </source>
</evidence>
<evidence type="ECO:0000256" key="3">
    <source>
        <dbReference type="ARBA" id="ARBA00022448"/>
    </source>
</evidence>
<comment type="subcellular location">
    <subcellularLocation>
        <location evidence="1">Membrane</location>
        <topology evidence="1">Multi-pass membrane protein</topology>
    </subcellularLocation>
</comment>
<organism evidence="10 11">
    <name type="scientific">Ensete ventricosum</name>
    <name type="common">Abyssinian banana</name>
    <name type="synonym">Musa ensete</name>
    <dbReference type="NCBI Taxonomy" id="4639"/>
    <lineage>
        <taxon>Eukaryota</taxon>
        <taxon>Viridiplantae</taxon>
        <taxon>Streptophyta</taxon>
        <taxon>Embryophyta</taxon>
        <taxon>Tracheophyta</taxon>
        <taxon>Spermatophyta</taxon>
        <taxon>Magnoliopsida</taxon>
        <taxon>Liliopsida</taxon>
        <taxon>Zingiberales</taxon>
        <taxon>Musaceae</taxon>
        <taxon>Ensete</taxon>
    </lineage>
</organism>
<dbReference type="AlphaFoldDB" id="A0A426ZZL6"/>
<accession>A0A426ZZL6</accession>
<reference evidence="10 11" key="1">
    <citation type="journal article" date="2014" name="Agronomy (Basel)">
        <title>A Draft Genome Sequence for Ensete ventricosum, the Drought-Tolerant Tree Against Hunger.</title>
        <authorList>
            <person name="Harrison J."/>
            <person name="Moore K.A."/>
            <person name="Paszkiewicz K."/>
            <person name="Jones T."/>
            <person name="Grant M."/>
            <person name="Ambacheew D."/>
            <person name="Muzemil S."/>
            <person name="Studholme D.J."/>
        </authorList>
    </citation>
    <scope>NUCLEOTIDE SEQUENCE [LARGE SCALE GENOMIC DNA]</scope>
</reference>
<evidence type="ECO:0000256" key="2">
    <source>
        <dbReference type="ARBA" id="ARBA00006375"/>
    </source>
</evidence>
<dbReference type="SUPFAM" id="SSF103506">
    <property type="entry name" value="Mitochondrial carrier"/>
    <property type="match status" value="1"/>
</dbReference>
<dbReference type="Pfam" id="PF00153">
    <property type="entry name" value="Mito_carr"/>
    <property type="match status" value="1"/>
</dbReference>
<dbReference type="InterPro" id="IPR018108">
    <property type="entry name" value="MCP_transmembrane"/>
</dbReference>
<dbReference type="PANTHER" id="PTHR45618">
    <property type="entry name" value="MITOCHONDRIAL DICARBOXYLATE CARRIER-RELATED"/>
    <property type="match status" value="1"/>
</dbReference>
<dbReference type="Proteomes" id="UP000287651">
    <property type="component" value="Unassembled WGS sequence"/>
</dbReference>
<evidence type="ECO:0000256" key="8">
    <source>
        <dbReference type="PROSITE-ProRule" id="PRU00282"/>
    </source>
</evidence>
<name>A0A426ZZL6_ENSVE</name>
<evidence type="ECO:0000256" key="7">
    <source>
        <dbReference type="ARBA" id="ARBA00023136"/>
    </source>
</evidence>
<evidence type="ECO:0008006" key="12">
    <source>
        <dbReference type="Google" id="ProtNLM"/>
    </source>
</evidence>
<dbReference type="InterPro" id="IPR050391">
    <property type="entry name" value="Mito_Metabolite_Transporter"/>
</dbReference>
<dbReference type="InterPro" id="IPR023395">
    <property type="entry name" value="MCP_dom_sf"/>
</dbReference>
<gene>
    <name evidence="10" type="ORF">B296_00037396</name>
</gene>
<keyword evidence="5" id="KW-0677">Repeat</keyword>
<keyword evidence="3 9" id="KW-0813">Transport</keyword>
<evidence type="ECO:0000256" key="4">
    <source>
        <dbReference type="ARBA" id="ARBA00022692"/>
    </source>
</evidence>